<feature type="domain" description="Helicase ATP-binding" evidence="9">
    <location>
        <begin position="29"/>
        <end position="227"/>
    </location>
</feature>
<keyword evidence="8" id="KW-0413">Isomerase</keyword>
<feature type="domain" description="Helicase C-terminal" evidence="10">
    <location>
        <begin position="274"/>
        <end position="425"/>
    </location>
</feature>
<dbReference type="GO" id="GO:0005524">
    <property type="term" value="F:ATP binding"/>
    <property type="evidence" value="ECO:0007669"/>
    <property type="project" value="UniProtKB-KW"/>
</dbReference>
<dbReference type="Gene3D" id="3.40.50.300">
    <property type="entry name" value="P-loop containing nucleotide triphosphate hydrolases"/>
    <property type="match status" value="2"/>
</dbReference>
<evidence type="ECO:0000256" key="5">
    <source>
        <dbReference type="ARBA" id="ARBA00022840"/>
    </source>
</evidence>
<evidence type="ECO:0000256" key="2">
    <source>
        <dbReference type="ARBA" id="ARBA00022763"/>
    </source>
</evidence>
<evidence type="ECO:0000256" key="8">
    <source>
        <dbReference type="ARBA" id="ARBA00023235"/>
    </source>
</evidence>
<keyword evidence="6" id="KW-0238">DNA-binding</keyword>
<evidence type="ECO:0000259" key="10">
    <source>
        <dbReference type="PROSITE" id="PS51194"/>
    </source>
</evidence>
<dbReference type="Pfam" id="PF00271">
    <property type="entry name" value="Helicase_C"/>
    <property type="match status" value="1"/>
</dbReference>
<gene>
    <name evidence="11" type="ORF">CNF02_04250</name>
</gene>
<dbReference type="PROSITE" id="PS51194">
    <property type="entry name" value="HELICASE_CTER"/>
    <property type="match status" value="1"/>
</dbReference>
<evidence type="ECO:0000313" key="12">
    <source>
        <dbReference type="Proteomes" id="UP000219329"/>
    </source>
</evidence>
<evidence type="ECO:0000259" key="9">
    <source>
        <dbReference type="PROSITE" id="PS51192"/>
    </source>
</evidence>
<organism evidence="11 12">
    <name type="scientific">OM182 bacterium MED-G28</name>
    <dbReference type="NCBI Taxonomy" id="1986256"/>
    <lineage>
        <taxon>Bacteria</taxon>
        <taxon>Pseudomonadati</taxon>
        <taxon>Pseudomonadota</taxon>
        <taxon>Gammaproteobacteria</taxon>
        <taxon>OMG group</taxon>
        <taxon>OM182 clade</taxon>
    </lineage>
</organism>
<dbReference type="SUPFAM" id="SSF52540">
    <property type="entry name" value="P-loop containing nucleoside triphosphate hydrolases"/>
    <property type="match status" value="1"/>
</dbReference>
<dbReference type="Pfam" id="PF00270">
    <property type="entry name" value="DEAD"/>
    <property type="match status" value="1"/>
</dbReference>
<evidence type="ECO:0000256" key="3">
    <source>
        <dbReference type="ARBA" id="ARBA00022801"/>
    </source>
</evidence>
<keyword evidence="4 11" id="KW-0347">Helicase</keyword>
<evidence type="ECO:0000313" key="11">
    <source>
        <dbReference type="EMBL" id="PDH34577.1"/>
    </source>
</evidence>
<dbReference type="SMART" id="SM00487">
    <property type="entry name" value="DEXDc"/>
    <property type="match status" value="1"/>
</dbReference>
<dbReference type="InterPro" id="IPR055367">
    <property type="entry name" value="WH4_Lhr"/>
</dbReference>
<dbReference type="EMBL" id="NTJZ01000003">
    <property type="protein sequence ID" value="PDH34577.1"/>
    <property type="molecule type" value="Genomic_DNA"/>
</dbReference>
<evidence type="ECO:0000256" key="7">
    <source>
        <dbReference type="ARBA" id="ARBA00023204"/>
    </source>
</evidence>
<comment type="caution">
    <text evidence="11">The sequence shown here is derived from an EMBL/GenBank/DDBJ whole genome shotgun (WGS) entry which is preliminary data.</text>
</comment>
<keyword evidence="5" id="KW-0067">ATP-binding</keyword>
<dbReference type="PROSITE" id="PS51192">
    <property type="entry name" value="HELICASE_ATP_BIND_1"/>
    <property type="match status" value="1"/>
</dbReference>
<dbReference type="InterPro" id="IPR055368">
    <property type="entry name" value="WH3_Lhr"/>
</dbReference>
<sequence>MSLITFHPASANWFESQFGQATQAQAQAWPAIQSGKHTLIAAPTGSGKTLAAFYAAIDSLVQRGVKRQLSVGVQILYVSPLKALSNDIHKNLELPLDGIAEHMHLLGQAPVDISIAVRTGDTPASERQKMVKNPPHILVTTPESLYLLLTSAGGRTMLSTVSTLIVDEIHAMLGDKRGSHLALSIERLQNLIRVDSGQHLQRIGLSATQNPIDMVARYLVGNGSITDEKDEKGGVKSNVECEIVNAGFRREIEISLEVPGSPLTALMSNEVWEELYQRLVELIQQHETTLVFVNTRRLSERLALALSERLGNKSVCSHHGSMSKDLRHDAEQKLKAGNLKVLVATASMELGIDIGSVDLVVQFSSPKSIATFLQRVGRSGHSIHGTPKGILFPLTRDDLVEAAALLQSVKQGKLDRIIMPEQPMDILAQQIVAEVSSNPSAANSGGDKTEGWSLDKLYFLFVRAYPYRHLSRDEFDTVIHMLSEGYTTRRGRRGTHLHLDAINDKIRARRGANLVAITNGGAIPDMFDYQVVLDPEDIVVGSLNEDFALEALPGDVFTLGTHAWQMLRIDGLKVRVRDAEGTQPTIPFWFGEGLGRTQELSLAVSDLKQSISDLLISDSANGAIQFLADEISLPRSAAVQLTEYLQSGLNALGVMPTRESIVMERFFDEVGDMHVVIHSPFGSRLNRAWGLALRKRFCKSFNFELQAAANEDSIVISLGSVHSFPLDDVFKYLQSATVREVLIQAILDAPMFEVRWRWNATRSLAIQRNRNGKRVPPQFQRMDAEDLVAHVFPDQIACQENITGRRNVPDHPLVNQTINDCLTEAMDIVELEQLIVSIENNELTLIAKDLREPSPFAQEIINARPYAFLDDAPFEERRTNAIRNRSWADPAEAKDYSLLDVDAIVRVQEEAWPFVRSAEELHDGLLSLAYITDQEFEQQKYQRWQEQLASDGRLLQLQSHPKKLWIATELSPQFKTLFIEFDEKVNLPDSLLTKEWTPETALIEIVRGRLQGLGPVTAPRIASELNLSLRKIEAALIALEVEGFAFQGNFTPISSQQLVAREGSEKNQKMEWCERRLLQRIHRYTIDAHRKTIKPVSLEAYTEFLFDHHQLLSLSEKTVDTAPALDGQTQLQNTLNLLDGVASPAGAWEADIYPARIKNYDPSWLDVLCISGKVAWGRYSLPLNLHRSGKRKSSGPVKSTPITMATRQNLDIWQALAQSQIREEVIEYSVVATRIEQDVKQFGASFFDQIQNRTRLLKTQLEEGLAELVSYGRICSDSYTGLRALLTPANKKPSAHRRRGRKAMFGIEDAGRWSLLDTYQRATAKLETPIESRKKISYKWEALDDEQMERLISIYLQRWGVLIRSLLERESFAPPWRVLLMHLRKLELRGVLRGGRFVAGVGGEQFAFPETIDDLRKFKKKTPTSSNKPFYCLSATDPLNLLNLTLPNRKLPRLLKNRVLYQGGIPIAVLDSGEVHYLREVDAEQEWNTHQMLLKRNFPIRLRNYLGSL</sequence>
<evidence type="ECO:0000256" key="4">
    <source>
        <dbReference type="ARBA" id="ARBA00022806"/>
    </source>
</evidence>
<dbReference type="InterPro" id="IPR052511">
    <property type="entry name" value="ATP-dep_Helicase"/>
</dbReference>
<dbReference type="SMART" id="SM00490">
    <property type="entry name" value="HELICc"/>
    <property type="match status" value="1"/>
</dbReference>
<dbReference type="Pfam" id="PF23235">
    <property type="entry name" value="WHD_3rd_Lhr"/>
    <property type="match status" value="1"/>
</dbReference>
<accession>A0A2A5WEA6</accession>
<keyword evidence="3" id="KW-0378">Hydrolase</keyword>
<dbReference type="InterPro" id="IPR001650">
    <property type="entry name" value="Helicase_C-like"/>
</dbReference>
<dbReference type="CDD" id="cd17922">
    <property type="entry name" value="DEXHc_LHR-like"/>
    <property type="match status" value="1"/>
</dbReference>
<dbReference type="PANTHER" id="PTHR47962">
    <property type="entry name" value="ATP-DEPENDENT HELICASE LHR-RELATED-RELATED"/>
    <property type="match status" value="1"/>
</dbReference>
<evidence type="ECO:0000256" key="6">
    <source>
        <dbReference type="ARBA" id="ARBA00023125"/>
    </source>
</evidence>
<name>A0A2A5WEA6_9GAMM</name>
<reference evidence="11 12" key="1">
    <citation type="submission" date="2017-08" db="EMBL/GenBank/DDBJ databases">
        <title>Fine stratification of microbial communities through a metagenomic profile of the photic zone.</title>
        <authorList>
            <person name="Haro-Moreno J.M."/>
            <person name="Lopez-Perez M."/>
            <person name="De La Torre J."/>
            <person name="Picazo A."/>
            <person name="Camacho A."/>
            <person name="Rodriguez-Valera F."/>
        </authorList>
    </citation>
    <scope>NUCLEOTIDE SEQUENCE [LARGE SCALE GENOMIC DNA]</scope>
    <source>
        <strain evidence="11">MED-G28</strain>
    </source>
</reference>
<evidence type="ECO:0000256" key="1">
    <source>
        <dbReference type="ARBA" id="ARBA00022741"/>
    </source>
</evidence>
<keyword evidence="2" id="KW-0227">DNA damage</keyword>
<dbReference type="PANTHER" id="PTHR47962:SF5">
    <property type="entry name" value="ATP-DEPENDENT HELICASE LHR-RELATED"/>
    <property type="match status" value="1"/>
</dbReference>
<dbReference type="CDD" id="cd18796">
    <property type="entry name" value="SF2_C_LHR"/>
    <property type="match status" value="1"/>
</dbReference>
<dbReference type="Pfam" id="PF23234">
    <property type="entry name" value="WHD_4th_Lhr"/>
    <property type="match status" value="1"/>
</dbReference>
<dbReference type="InterPro" id="IPR013701">
    <property type="entry name" value="Lhr-like_DEAD/DEAH_assoc"/>
</dbReference>
<dbReference type="InterPro" id="IPR045628">
    <property type="entry name" value="Lhr_WH_dom"/>
</dbReference>
<dbReference type="InterPro" id="IPR011545">
    <property type="entry name" value="DEAD/DEAH_box_helicase_dom"/>
</dbReference>
<dbReference type="Proteomes" id="UP000219329">
    <property type="component" value="Unassembled WGS sequence"/>
</dbReference>
<keyword evidence="1" id="KW-0547">Nucleotide-binding</keyword>
<protein>
    <submittedName>
        <fullName evidence="11">ATP-dependent DNA helicase</fullName>
    </submittedName>
</protein>
<dbReference type="GO" id="GO:0003677">
    <property type="term" value="F:DNA binding"/>
    <property type="evidence" value="ECO:0007669"/>
    <property type="project" value="UniProtKB-KW"/>
</dbReference>
<dbReference type="GO" id="GO:0016887">
    <property type="term" value="F:ATP hydrolysis activity"/>
    <property type="evidence" value="ECO:0007669"/>
    <property type="project" value="TreeGrafter"/>
</dbReference>
<dbReference type="InterPro" id="IPR014001">
    <property type="entry name" value="Helicase_ATP-bd"/>
</dbReference>
<dbReference type="GO" id="GO:0006281">
    <property type="term" value="P:DNA repair"/>
    <property type="evidence" value="ECO:0007669"/>
    <property type="project" value="UniProtKB-KW"/>
</dbReference>
<proteinExistence type="predicted"/>
<dbReference type="GO" id="GO:0004386">
    <property type="term" value="F:helicase activity"/>
    <property type="evidence" value="ECO:0007669"/>
    <property type="project" value="UniProtKB-KW"/>
</dbReference>
<dbReference type="Pfam" id="PF08494">
    <property type="entry name" value="DEAD_assoc"/>
    <property type="match status" value="1"/>
</dbReference>
<dbReference type="InterPro" id="IPR027417">
    <property type="entry name" value="P-loop_NTPase"/>
</dbReference>
<dbReference type="Pfam" id="PF19306">
    <property type="entry name" value="WHD_Lhr"/>
    <property type="match status" value="1"/>
</dbReference>
<keyword evidence="7" id="KW-0234">DNA repair</keyword>